<feature type="domain" description="DUF4234" evidence="3">
    <location>
        <begin position="233"/>
        <end position="267"/>
    </location>
</feature>
<keyword evidence="1" id="KW-0472">Membrane</keyword>
<gene>
    <name evidence="5" type="ORF">NCTC11087_01013</name>
</gene>
<keyword evidence="1" id="KW-1133">Transmembrane helix</keyword>
<accession>A0A380LJX1</accession>
<dbReference type="InterPro" id="IPR025328">
    <property type="entry name" value="DUF4234"/>
</dbReference>
<dbReference type="GeneID" id="77461982"/>
<feature type="domain" description="Zinc-ribbon" evidence="2">
    <location>
        <begin position="3"/>
        <end position="24"/>
    </location>
</feature>
<evidence type="ECO:0000313" key="6">
    <source>
        <dbReference type="Proteomes" id="UP000255523"/>
    </source>
</evidence>
<dbReference type="AlphaFoldDB" id="A0A380LJX1"/>
<evidence type="ECO:0000259" key="4">
    <source>
        <dbReference type="Pfam" id="PF14237"/>
    </source>
</evidence>
<dbReference type="InterPro" id="IPR035445">
    <property type="entry name" value="GYF-like_dom_sf"/>
</dbReference>
<feature type="domain" description="GYF" evidence="4">
    <location>
        <begin position="92"/>
        <end position="137"/>
    </location>
</feature>
<evidence type="ECO:0000259" key="3">
    <source>
        <dbReference type="Pfam" id="PF14018"/>
    </source>
</evidence>
<evidence type="ECO:0000313" key="5">
    <source>
        <dbReference type="EMBL" id="SUO04119.1"/>
    </source>
</evidence>
<dbReference type="Pfam" id="PF13240">
    <property type="entry name" value="Zn_Ribbon_1"/>
    <property type="match status" value="1"/>
</dbReference>
<keyword evidence="6" id="KW-1185">Reference proteome</keyword>
<reference evidence="5 6" key="1">
    <citation type="submission" date="2018-06" db="EMBL/GenBank/DDBJ databases">
        <authorList>
            <consortium name="Pathogen Informatics"/>
            <person name="Doyle S."/>
        </authorList>
    </citation>
    <scope>NUCLEOTIDE SEQUENCE [LARGE SCALE GENOMIC DNA]</scope>
    <source>
        <strain evidence="5 6">NCTC11087</strain>
    </source>
</reference>
<name>A0A380LJX1_9FIRM</name>
<proteinExistence type="predicted"/>
<dbReference type="Pfam" id="PF14237">
    <property type="entry name" value="GYF_2"/>
    <property type="match status" value="2"/>
</dbReference>
<dbReference type="InterPro" id="IPR025640">
    <property type="entry name" value="GYF_2"/>
</dbReference>
<feature type="domain" description="GYF" evidence="4">
    <location>
        <begin position="156"/>
        <end position="202"/>
    </location>
</feature>
<dbReference type="GO" id="GO:2000641">
    <property type="term" value="P:regulation of early endosome to late endosome transport"/>
    <property type="evidence" value="ECO:0007669"/>
    <property type="project" value="InterPro"/>
</dbReference>
<organism evidence="5 6">
    <name type="scientific">Faecalicoccus pleomorphus</name>
    <dbReference type="NCBI Taxonomy" id="1323"/>
    <lineage>
        <taxon>Bacteria</taxon>
        <taxon>Bacillati</taxon>
        <taxon>Bacillota</taxon>
        <taxon>Erysipelotrichia</taxon>
        <taxon>Erysipelotrichales</taxon>
        <taxon>Erysipelotrichaceae</taxon>
        <taxon>Faecalicoccus</taxon>
    </lineage>
</organism>
<feature type="transmembrane region" description="Helical" evidence="1">
    <location>
        <begin position="235"/>
        <end position="253"/>
    </location>
</feature>
<dbReference type="GO" id="GO:0006898">
    <property type="term" value="P:receptor-mediated endocytosis"/>
    <property type="evidence" value="ECO:0007669"/>
    <property type="project" value="TreeGrafter"/>
</dbReference>
<dbReference type="PANTHER" id="PTHR36983">
    <property type="entry name" value="DNAJ HOMOLOG SUBFAMILY C MEMBER 13"/>
    <property type="match status" value="1"/>
</dbReference>
<dbReference type="Gene3D" id="3.30.1490.40">
    <property type="match status" value="1"/>
</dbReference>
<dbReference type="RefSeq" id="WP_022790451.1">
    <property type="nucleotide sequence ID" value="NZ_UHFX01000003.1"/>
</dbReference>
<dbReference type="SUPFAM" id="SSF55277">
    <property type="entry name" value="GYF domain"/>
    <property type="match status" value="1"/>
</dbReference>
<feature type="transmembrane region" description="Helical" evidence="1">
    <location>
        <begin position="278"/>
        <end position="296"/>
    </location>
</feature>
<keyword evidence="1" id="KW-0812">Transmembrane</keyword>
<protein>
    <submittedName>
        <fullName evidence="5">Double zinc ribbon</fullName>
    </submittedName>
</protein>
<feature type="domain" description="DUF4234" evidence="3">
    <location>
        <begin position="278"/>
        <end position="334"/>
    </location>
</feature>
<dbReference type="InterPro" id="IPR026870">
    <property type="entry name" value="Zinc_ribbon_dom"/>
</dbReference>
<dbReference type="PANTHER" id="PTHR36983:SF2">
    <property type="entry name" value="DNAJ HOMOLOG SUBFAMILY C MEMBER 13"/>
    <property type="match status" value="1"/>
</dbReference>
<feature type="transmembrane region" description="Helical" evidence="1">
    <location>
        <begin position="317"/>
        <end position="335"/>
    </location>
</feature>
<dbReference type="GO" id="GO:0007032">
    <property type="term" value="P:endosome organization"/>
    <property type="evidence" value="ECO:0007669"/>
    <property type="project" value="InterPro"/>
</dbReference>
<evidence type="ECO:0000259" key="2">
    <source>
        <dbReference type="Pfam" id="PF13240"/>
    </source>
</evidence>
<dbReference type="OrthoDB" id="192868at2"/>
<sequence length="349" mass="39717">MECKQCGNSLPENAKFCPECGAPVPTDDVVEETPSAKEKVEVVEEVIEEGQTTEAEEPVQDVVEEVEETEEDTIIQEEPVESEEENAREEEWYYVKESQSAGPFTLEQMIERIRDAQIKEETLVWKAGMADWQKLKDTELKEYLPTPDVKPEGDQWYFVDANNKQNGPYTVEQMKGLIQAHQIYGNTFVWKTGMADWKRLKDTELASYVMPEAPKQESAHQTFTKKPIHISERSIGLSIVLSIVTCSIYYYYWLYTLARDVNECCRAQNKSGPGEPGIVVLLSLITCGLYGIYFYWKAGKVLSELEFDNGYRVSDNSIIMLVLPFLGLGIISMAICQSTLNDICRYGNE</sequence>
<dbReference type="Pfam" id="PF14018">
    <property type="entry name" value="DUF4234"/>
    <property type="match status" value="2"/>
</dbReference>
<dbReference type="Proteomes" id="UP000255523">
    <property type="component" value="Unassembled WGS sequence"/>
</dbReference>
<evidence type="ECO:0000256" key="1">
    <source>
        <dbReference type="SAM" id="Phobius"/>
    </source>
</evidence>
<dbReference type="InterPro" id="IPR044978">
    <property type="entry name" value="GRV2/DNAJC13"/>
</dbReference>
<dbReference type="EMBL" id="UHFX01000003">
    <property type="protein sequence ID" value="SUO04119.1"/>
    <property type="molecule type" value="Genomic_DNA"/>
</dbReference>